<feature type="chain" id="PRO_5016346899" evidence="1">
    <location>
        <begin position="20"/>
        <end position="373"/>
    </location>
</feature>
<sequence length="373" mass="41158">MKKLIPLLVFFSLTITCMAQSITLNGASPNGSSYEYNGVYNLSQTNPPFFSGKDSGTNVYAKSNTNQIYSYHYIFRSNNYWYIANDWDANLGYYGSQIAYRWNTFSNSIDPPCLADWEKYTAPVYTVPFTPTPITPEMPSGNFETLAINGNCFDTTSCNTSFLAAPQYIQMPTIPNQDINSISPPHKSMMTYDCELGKLMLHDGTEWIMVQGSKKDVILPNAANVVFDNGYNISQASTDGLNINKANNQIITLNTTGYNKVGINNSTPSSAVHLTGSNAYSVSTTSSDLTLNQNHRYVIVTGTVSRTMTLPDPSTCPGRIYSIANYTTQSVDVTSTTNSIQMTAANQFTTFPLASDYVLILISNGTKWYRMGT</sequence>
<reference evidence="2 3" key="1">
    <citation type="submission" date="2018-05" db="EMBL/GenBank/DDBJ databases">
        <title>Complete genome sequence of Arcticibacterium luteifluviistationis SM1504T, a cytophagaceae bacterium isolated from Arctic surface seawater.</title>
        <authorList>
            <person name="Li Y."/>
            <person name="Qin Q.-L."/>
        </authorList>
    </citation>
    <scope>NUCLEOTIDE SEQUENCE [LARGE SCALE GENOMIC DNA]</scope>
    <source>
        <strain evidence="2 3">SM1504</strain>
    </source>
</reference>
<feature type="signal peptide" evidence="1">
    <location>
        <begin position="1"/>
        <end position="19"/>
    </location>
</feature>
<protein>
    <submittedName>
        <fullName evidence="2">Uncharacterized protein</fullName>
    </submittedName>
</protein>
<evidence type="ECO:0000313" key="3">
    <source>
        <dbReference type="Proteomes" id="UP000249873"/>
    </source>
</evidence>
<dbReference type="AlphaFoldDB" id="A0A2Z4GHD0"/>
<evidence type="ECO:0000256" key="1">
    <source>
        <dbReference type="SAM" id="SignalP"/>
    </source>
</evidence>
<organism evidence="2 3">
    <name type="scientific">Arcticibacterium luteifluviistationis</name>
    <dbReference type="NCBI Taxonomy" id="1784714"/>
    <lineage>
        <taxon>Bacteria</taxon>
        <taxon>Pseudomonadati</taxon>
        <taxon>Bacteroidota</taxon>
        <taxon>Cytophagia</taxon>
        <taxon>Cytophagales</taxon>
        <taxon>Leadbetterellaceae</taxon>
        <taxon>Arcticibacterium</taxon>
    </lineage>
</organism>
<dbReference type="Proteomes" id="UP000249873">
    <property type="component" value="Chromosome"/>
</dbReference>
<evidence type="ECO:0000313" key="2">
    <source>
        <dbReference type="EMBL" id="AWW00478.1"/>
    </source>
</evidence>
<keyword evidence="1" id="KW-0732">Signal</keyword>
<keyword evidence="3" id="KW-1185">Reference proteome</keyword>
<accession>A0A2Z4GHD0</accession>
<dbReference type="KEGG" id="als:DJ013_20765"/>
<name>A0A2Z4GHD0_9BACT</name>
<dbReference type="OrthoDB" id="9808953at2"/>
<proteinExistence type="predicted"/>
<gene>
    <name evidence="2" type="ORF">DJ013_20765</name>
</gene>
<dbReference type="RefSeq" id="WP_111373844.1">
    <property type="nucleotide sequence ID" value="NZ_CP029480.1"/>
</dbReference>
<dbReference type="EMBL" id="CP029480">
    <property type="protein sequence ID" value="AWW00478.1"/>
    <property type="molecule type" value="Genomic_DNA"/>
</dbReference>